<dbReference type="Gene3D" id="3.30.565.10">
    <property type="entry name" value="Histidine kinase-like ATPase, C-terminal domain"/>
    <property type="match status" value="1"/>
</dbReference>
<dbReference type="InterPro" id="IPR005467">
    <property type="entry name" value="His_kinase_dom"/>
</dbReference>
<feature type="transmembrane region" description="Helical" evidence="10">
    <location>
        <begin position="207"/>
        <end position="227"/>
    </location>
</feature>
<feature type="domain" description="Histidine kinase" evidence="11">
    <location>
        <begin position="289"/>
        <end position="486"/>
    </location>
</feature>
<dbReference type="RefSeq" id="WP_139208913.1">
    <property type="nucleotide sequence ID" value="NZ_FOEV01000016.1"/>
</dbReference>
<dbReference type="AlphaFoldDB" id="A0A9X8MGM7"/>
<dbReference type="Gene3D" id="1.20.5.1930">
    <property type="match status" value="1"/>
</dbReference>
<comment type="catalytic activity">
    <reaction evidence="1">
        <text>ATP + protein L-histidine = ADP + protein N-phospho-L-histidine.</text>
        <dbReference type="EC" id="2.7.13.3"/>
    </reaction>
</comment>
<dbReference type="InterPro" id="IPR011712">
    <property type="entry name" value="Sig_transdc_His_kin_sub3_dim/P"/>
</dbReference>
<evidence type="ECO:0000313" key="14">
    <source>
        <dbReference type="Proteomes" id="UP000183210"/>
    </source>
</evidence>
<dbReference type="CDD" id="cd16917">
    <property type="entry name" value="HATPase_UhpB-NarQ-NarX-like"/>
    <property type="match status" value="1"/>
</dbReference>
<dbReference type="GeneID" id="300269507"/>
<keyword evidence="10" id="KW-0472">Membrane</keyword>
<feature type="domain" description="HAMP" evidence="12">
    <location>
        <begin position="224"/>
        <end position="276"/>
    </location>
</feature>
<evidence type="ECO:0000256" key="5">
    <source>
        <dbReference type="ARBA" id="ARBA00022679"/>
    </source>
</evidence>
<keyword evidence="10" id="KW-0812">Transmembrane</keyword>
<dbReference type="SUPFAM" id="SSF55874">
    <property type="entry name" value="ATPase domain of HSP90 chaperone/DNA topoisomerase II/histidine kinase"/>
    <property type="match status" value="1"/>
</dbReference>
<evidence type="ECO:0000259" key="11">
    <source>
        <dbReference type="PROSITE" id="PS50109"/>
    </source>
</evidence>
<name>A0A9X8MGM7_9PSED</name>
<evidence type="ECO:0000256" key="2">
    <source>
        <dbReference type="ARBA" id="ARBA00004370"/>
    </source>
</evidence>
<dbReference type="InterPro" id="IPR050482">
    <property type="entry name" value="Sensor_HK_TwoCompSys"/>
</dbReference>
<dbReference type="EMBL" id="FOEV01000016">
    <property type="protein sequence ID" value="SER28937.1"/>
    <property type="molecule type" value="Genomic_DNA"/>
</dbReference>
<reference evidence="13 14" key="1">
    <citation type="submission" date="2016-10" db="EMBL/GenBank/DDBJ databases">
        <authorList>
            <person name="Varghese N."/>
            <person name="Submissions S."/>
        </authorList>
    </citation>
    <scope>NUCLEOTIDE SEQUENCE [LARGE SCALE GENOMIC DNA]</scope>
    <source>
        <strain evidence="13 14">LMG 21974</strain>
    </source>
</reference>
<dbReference type="SMART" id="SM00304">
    <property type="entry name" value="HAMP"/>
    <property type="match status" value="1"/>
</dbReference>
<comment type="subcellular location">
    <subcellularLocation>
        <location evidence="2">Membrane</location>
    </subcellularLocation>
</comment>
<dbReference type="PROSITE" id="PS50109">
    <property type="entry name" value="HIS_KIN"/>
    <property type="match status" value="1"/>
</dbReference>
<dbReference type="GO" id="GO:0046983">
    <property type="term" value="F:protein dimerization activity"/>
    <property type="evidence" value="ECO:0007669"/>
    <property type="project" value="InterPro"/>
</dbReference>
<evidence type="ECO:0000256" key="3">
    <source>
        <dbReference type="ARBA" id="ARBA00012438"/>
    </source>
</evidence>
<accession>A0A9X8MGM7</accession>
<keyword evidence="6" id="KW-0547">Nucleotide-binding</keyword>
<comment type="caution">
    <text evidence="13">The sequence shown here is derived from an EMBL/GenBank/DDBJ whole genome shotgun (WGS) entry which is preliminary data.</text>
</comment>
<evidence type="ECO:0000259" key="12">
    <source>
        <dbReference type="PROSITE" id="PS50885"/>
    </source>
</evidence>
<evidence type="ECO:0000313" key="13">
    <source>
        <dbReference type="EMBL" id="SER28937.1"/>
    </source>
</evidence>
<dbReference type="InterPro" id="IPR003594">
    <property type="entry name" value="HATPase_dom"/>
</dbReference>
<dbReference type="GO" id="GO:0005524">
    <property type="term" value="F:ATP binding"/>
    <property type="evidence" value="ECO:0007669"/>
    <property type="project" value="UniProtKB-KW"/>
</dbReference>
<dbReference type="PROSITE" id="PS50885">
    <property type="entry name" value="HAMP"/>
    <property type="match status" value="1"/>
</dbReference>
<dbReference type="SUPFAM" id="SSF158472">
    <property type="entry name" value="HAMP domain-like"/>
    <property type="match status" value="1"/>
</dbReference>
<keyword evidence="8" id="KW-0067">ATP-binding</keyword>
<organism evidence="13 14">
    <name type="scientific">Pseudomonas lutea</name>
    <dbReference type="NCBI Taxonomy" id="243924"/>
    <lineage>
        <taxon>Bacteria</taxon>
        <taxon>Pseudomonadati</taxon>
        <taxon>Pseudomonadota</taxon>
        <taxon>Gammaproteobacteria</taxon>
        <taxon>Pseudomonadales</taxon>
        <taxon>Pseudomonadaceae</taxon>
        <taxon>Pseudomonas</taxon>
    </lineage>
</organism>
<protein>
    <recommendedName>
        <fullName evidence="3">histidine kinase</fullName>
        <ecNumber evidence="3">2.7.13.3</ecNumber>
    </recommendedName>
</protein>
<dbReference type="GO" id="GO:0000155">
    <property type="term" value="F:phosphorelay sensor kinase activity"/>
    <property type="evidence" value="ECO:0007669"/>
    <property type="project" value="InterPro"/>
</dbReference>
<proteinExistence type="predicted"/>
<evidence type="ECO:0000256" key="4">
    <source>
        <dbReference type="ARBA" id="ARBA00022553"/>
    </source>
</evidence>
<evidence type="ECO:0000256" key="8">
    <source>
        <dbReference type="ARBA" id="ARBA00022840"/>
    </source>
</evidence>
<sequence length="488" mass="54383">MLTLSRLASLFMPKRWLGGLFIKFFVSLFVISGSSTVAIIGFGTWNSQVELKEALSEDKLHDRVAVEGRVVAELLQAAATAERCQALLELLVHRVFGSGVLTGKAGNSFSQSLGEGRLAALYRNEQGLQCHYPAKLTEPLQARMQTVSRQGNSIKVESDETRTASDIWFSTAVVQLPQEADRLVLGMEGFDPWKAFWADTSRQFGWLWPYMLISNCCTALLLAFFLLNRIRHAEQVANTWAQGQLDMRINDEGHDEFGRLAQRFDHMADAVAGVIEVKQAIAAQDERSRLARELHDTAKQRCFALGLQLSLLRRLCSTHPEQAKLANSSLKLVEHLQRDMSDVIHRLSAPTVAELGLDSALKQNLANLLEGSAIEWSVDIQEEVMHWLNEEDAVATELLLIASEGAANTLRHANASHLWISLVRQGERFVLKIEDDGQGFHPGHTSSGMGLGNMRQRAHWLLEGRIDIRSEPGQGTTVEISFKPTERQ</sequence>
<dbReference type="Pfam" id="PF00672">
    <property type="entry name" value="HAMP"/>
    <property type="match status" value="1"/>
</dbReference>
<keyword evidence="9" id="KW-0902">Two-component regulatory system</keyword>
<keyword evidence="5" id="KW-0808">Transferase</keyword>
<dbReference type="InterPro" id="IPR036890">
    <property type="entry name" value="HATPase_C_sf"/>
</dbReference>
<keyword evidence="10" id="KW-1133">Transmembrane helix</keyword>
<dbReference type="CDD" id="cd06225">
    <property type="entry name" value="HAMP"/>
    <property type="match status" value="1"/>
</dbReference>
<dbReference type="GO" id="GO:0016020">
    <property type="term" value="C:membrane"/>
    <property type="evidence" value="ECO:0007669"/>
    <property type="project" value="UniProtKB-SubCell"/>
</dbReference>
<dbReference type="PANTHER" id="PTHR24421:SF10">
    <property type="entry name" value="NITRATE_NITRITE SENSOR PROTEIN NARQ"/>
    <property type="match status" value="1"/>
</dbReference>
<keyword evidence="4" id="KW-0597">Phosphoprotein</keyword>
<evidence type="ECO:0000256" key="1">
    <source>
        <dbReference type="ARBA" id="ARBA00000085"/>
    </source>
</evidence>
<evidence type="ECO:0000256" key="10">
    <source>
        <dbReference type="SAM" id="Phobius"/>
    </source>
</evidence>
<evidence type="ECO:0000256" key="9">
    <source>
        <dbReference type="ARBA" id="ARBA00023012"/>
    </source>
</evidence>
<dbReference type="Gene3D" id="6.10.340.10">
    <property type="match status" value="1"/>
</dbReference>
<dbReference type="Proteomes" id="UP000183210">
    <property type="component" value="Unassembled WGS sequence"/>
</dbReference>
<dbReference type="InterPro" id="IPR003660">
    <property type="entry name" value="HAMP_dom"/>
</dbReference>
<evidence type="ECO:0000256" key="6">
    <source>
        <dbReference type="ARBA" id="ARBA00022741"/>
    </source>
</evidence>
<dbReference type="Pfam" id="PF02518">
    <property type="entry name" value="HATPase_c"/>
    <property type="match status" value="1"/>
</dbReference>
<gene>
    <name evidence="13" type="ORF">SAMN05216409_11619</name>
</gene>
<dbReference type="Pfam" id="PF07730">
    <property type="entry name" value="HisKA_3"/>
    <property type="match status" value="1"/>
</dbReference>
<evidence type="ECO:0000256" key="7">
    <source>
        <dbReference type="ARBA" id="ARBA00022777"/>
    </source>
</evidence>
<dbReference type="SMART" id="SM00387">
    <property type="entry name" value="HATPase_c"/>
    <property type="match status" value="1"/>
</dbReference>
<dbReference type="PANTHER" id="PTHR24421">
    <property type="entry name" value="NITRATE/NITRITE SENSOR PROTEIN NARX-RELATED"/>
    <property type="match status" value="1"/>
</dbReference>
<dbReference type="EC" id="2.7.13.3" evidence="3"/>
<feature type="transmembrane region" description="Helical" evidence="10">
    <location>
        <begin position="20"/>
        <end position="45"/>
    </location>
</feature>
<keyword evidence="7" id="KW-0418">Kinase</keyword>